<proteinExistence type="predicted"/>
<protein>
    <submittedName>
        <fullName evidence="1">Uncharacterized protein</fullName>
    </submittedName>
</protein>
<evidence type="ECO:0000313" key="2">
    <source>
        <dbReference type="Proteomes" id="UP001152607"/>
    </source>
</evidence>
<evidence type="ECO:0000313" key="1">
    <source>
        <dbReference type="EMBL" id="CAI6332825.1"/>
    </source>
</evidence>
<keyword evidence="2" id="KW-1185">Reference proteome</keyword>
<reference evidence="1" key="1">
    <citation type="submission" date="2023-01" db="EMBL/GenBank/DDBJ databases">
        <authorList>
            <person name="Van Ghelder C."/>
            <person name="Rancurel C."/>
        </authorList>
    </citation>
    <scope>NUCLEOTIDE SEQUENCE</scope>
    <source>
        <strain evidence="1">CNCM I-4278</strain>
    </source>
</reference>
<accession>A0A9W4XLE7</accession>
<comment type="caution">
    <text evidence="1">The sequence shown here is derived from an EMBL/GenBank/DDBJ whole genome shotgun (WGS) entry which is preliminary data.</text>
</comment>
<sequence>MHLTAQLSSASPIRKCERVDCLQYCHALFLRLIYPVSVSQAIRDILGKAVYSKFNLNFDEKLLYKKGGIGLMNSLESLMGKHNNPEKSAQNLLCSGSIYRDAYTSLRVRTI</sequence>
<dbReference type="Proteomes" id="UP001152607">
    <property type="component" value="Unassembled WGS sequence"/>
</dbReference>
<organism evidence="1 2">
    <name type="scientific">Periconia digitata</name>
    <dbReference type="NCBI Taxonomy" id="1303443"/>
    <lineage>
        <taxon>Eukaryota</taxon>
        <taxon>Fungi</taxon>
        <taxon>Dikarya</taxon>
        <taxon>Ascomycota</taxon>
        <taxon>Pezizomycotina</taxon>
        <taxon>Dothideomycetes</taxon>
        <taxon>Pleosporomycetidae</taxon>
        <taxon>Pleosporales</taxon>
        <taxon>Massarineae</taxon>
        <taxon>Periconiaceae</taxon>
        <taxon>Periconia</taxon>
    </lineage>
</organism>
<gene>
    <name evidence="1" type="ORF">PDIGIT_LOCUS5857</name>
</gene>
<name>A0A9W4XLE7_9PLEO</name>
<dbReference type="AlphaFoldDB" id="A0A9W4XLE7"/>
<dbReference type="EMBL" id="CAOQHR010000003">
    <property type="protein sequence ID" value="CAI6332825.1"/>
    <property type="molecule type" value="Genomic_DNA"/>
</dbReference>